<accession>A0AAD1SL58</accession>
<sequence length="232" mass="26904">MEIEIYKTQRTFYSNEIRKDNIAERVHPFYKKSNKDIRTSNPSIKTFIQTLKADTEQMFKNPPKYHQNLTKGEKMALKDLSGDPNIVIHSADKGGATVIQSYRNYHQEILRQLDDTATYMKLTYDPVSKFQTRIKNHIELGIRNGYLDEKTAQFLYVANPKHPVLYTLPKIHKDPITPPGRPIVSVKEGLLEPVTKYIDHYIKKSVMALPTCLRDTQDFIHKINLTPDIEDS</sequence>
<dbReference type="EMBL" id="OW240918">
    <property type="protein sequence ID" value="CAH2305106.1"/>
    <property type="molecule type" value="Genomic_DNA"/>
</dbReference>
<evidence type="ECO:0000313" key="2">
    <source>
        <dbReference type="Proteomes" id="UP001295444"/>
    </source>
</evidence>
<dbReference type="Proteomes" id="UP001295444">
    <property type="component" value="Chromosome 07"/>
</dbReference>
<organism evidence="1 2">
    <name type="scientific">Pelobates cultripes</name>
    <name type="common">Western spadefoot toad</name>
    <dbReference type="NCBI Taxonomy" id="61616"/>
    <lineage>
        <taxon>Eukaryota</taxon>
        <taxon>Metazoa</taxon>
        <taxon>Chordata</taxon>
        <taxon>Craniata</taxon>
        <taxon>Vertebrata</taxon>
        <taxon>Euteleostomi</taxon>
        <taxon>Amphibia</taxon>
        <taxon>Batrachia</taxon>
        <taxon>Anura</taxon>
        <taxon>Pelobatoidea</taxon>
        <taxon>Pelobatidae</taxon>
        <taxon>Pelobates</taxon>
    </lineage>
</organism>
<keyword evidence="2" id="KW-1185">Reference proteome</keyword>
<protein>
    <submittedName>
        <fullName evidence="1">Uncharacterized protein</fullName>
    </submittedName>
</protein>
<reference evidence="1" key="1">
    <citation type="submission" date="2022-03" db="EMBL/GenBank/DDBJ databases">
        <authorList>
            <person name="Alioto T."/>
            <person name="Alioto T."/>
            <person name="Gomez Garrido J."/>
        </authorList>
    </citation>
    <scope>NUCLEOTIDE SEQUENCE</scope>
</reference>
<name>A0AAD1SL58_PELCU</name>
<feature type="non-terminal residue" evidence="1">
    <location>
        <position position="232"/>
    </location>
</feature>
<dbReference type="PANTHER" id="PTHR21301:SF12">
    <property type="match status" value="1"/>
</dbReference>
<evidence type="ECO:0000313" key="1">
    <source>
        <dbReference type="EMBL" id="CAH2305106.1"/>
    </source>
</evidence>
<dbReference type="AlphaFoldDB" id="A0AAD1SL58"/>
<dbReference type="PANTHER" id="PTHR21301">
    <property type="entry name" value="REVERSE TRANSCRIPTASE"/>
    <property type="match status" value="1"/>
</dbReference>
<gene>
    <name evidence="1" type="ORF">PECUL_23A042390</name>
</gene>
<proteinExistence type="predicted"/>